<name>A0A0B0DES4_9MICC</name>
<gene>
    <name evidence="2" type="ORF">AS25_02255</name>
</gene>
<feature type="transmembrane region" description="Helical" evidence="1">
    <location>
        <begin position="21"/>
        <end position="48"/>
    </location>
</feature>
<sequence>MTNYEGTTPPRPDPAPAERGPAWALVLSEVFQAPLVLAALLVVLPWTVHRSLGALLWGVAAALAVCGVSLATVTVLARRGVLTDHHVSVKEHRRPVMLGTFALVAVFLAVNLAFHGPVEITGLLMATLAASAVVALVSPFWKISVHGMMMGGTAVILPVAVGPWGLLFLPVAVAVCVSRRVLRAHTWAQLFAGFGFGIVVLGGIYALIAG</sequence>
<feature type="transmembrane region" description="Helical" evidence="1">
    <location>
        <begin position="153"/>
        <end position="175"/>
    </location>
</feature>
<organism evidence="2 3">
    <name type="scientific">Kocuria marina</name>
    <dbReference type="NCBI Taxonomy" id="223184"/>
    <lineage>
        <taxon>Bacteria</taxon>
        <taxon>Bacillati</taxon>
        <taxon>Actinomycetota</taxon>
        <taxon>Actinomycetes</taxon>
        <taxon>Micrococcales</taxon>
        <taxon>Micrococcaceae</taxon>
        <taxon>Kocuria</taxon>
    </lineage>
</organism>
<evidence type="ECO:0000256" key="1">
    <source>
        <dbReference type="SAM" id="Phobius"/>
    </source>
</evidence>
<feature type="transmembrane region" description="Helical" evidence="1">
    <location>
        <begin position="54"/>
        <end position="76"/>
    </location>
</feature>
<evidence type="ECO:0000313" key="2">
    <source>
        <dbReference type="EMBL" id="KHE75250.1"/>
    </source>
</evidence>
<proteinExistence type="predicted"/>
<reference evidence="2 3" key="1">
    <citation type="submission" date="2014-09" db="EMBL/GenBank/DDBJ databases">
        <title>High-quality draft genome sequence of Kocuria marina SO9-6, an actinobacterium isolated from a copper mine.</title>
        <authorList>
            <person name="Castro D.B."/>
            <person name="Pereira L.B."/>
            <person name="Silva M.V."/>
            <person name="Silva B.P."/>
            <person name="Zanardi B.R."/>
            <person name="Carlos C."/>
            <person name="Belgini D.R."/>
            <person name="Limache E.G."/>
            <person name="Lacerda G.V."/>
            <person name="Nery M.B."/>
            <person name="Gomes M.B."/>
            <person name="Souza S."/>
            <person name="Silva T.M."/>
            <person name="Rodrigues V.D."/>
            <person name="Paulino L.C."/>
            <person name="Vicentini R."/>
            <person name="Ferraz L.F."/>
            <person name="Ottoboni L.M."/>
        </authorList>
    </citation>
    <scope>NUCLEOTIDE SEQUENCE [LARGE SCALE GENOMIC DNA]</scope>
    <source>
        <strain evidence="2 3">SO9-6</strain>
    </source>
</reference>
<keyword evidence="1" id="KW-0812">Transmembrane</keyword>
<dbReference type="RefSeq" id="WP_035960884.1">
    <property type="nucleotide sequence ID" value="NZ_JAQDQD010000010.1"/>
</dbReference>
<dbReference type="eggNOG" id="COG0671">
    <property type="taxonomic scope" value="Bacteria"/>
</dbReference>
<dbReference type="STRING" id="223184.AS25_02255"/>
<keyword evidence="1" id="KW-0472">Membrane</keyword>
<dbReference type="EMBL" id="JROM01000011">
    <property type="protein sequence ID" value="KHE75250.1"/>
    <property type="molecule type" value="Genomic_DNA"/>
</dbReference>
<accession>A0A0B0DES4</accession>
<evidence type="ECO:0000313" key="3">
    <source>
        <dbReference type="Proteomes" id="UP000030664"/>
    </source>
</evidence>
<feature type="transmembrane region" description="Helical" evidence="1">
    <location>
        <begin position="120"/>
        <end position="141"/>
    </location>
</feature>
<dbReference type="AlphaFoldDB" id="A0A0B0DES4"/>
<keyword evidence="1" id="KW-1133">Transmembrane helix</keyword>
<protein>
    <recommendedName>
        <fullName evidence="4">Phosphoesterase</fullName>
    </recommendedName>
</protein>
<feature type="transmembrane region" description="Helical" evidence="1">
    <location>
        <begin position="96"/>
        <end position="114"/>
    </location>
</feature>
<evidence type="ECO:0008006" key="4">
    <source>
        <dbReference type="Google" id="ProtNLM"/>
    </source>
</evidence>
<feature type="transmembrane region" description="Helical" evidence="1">
    <location>
        <begin position="187"/>
        <end position="208"/>
    </location>
</feature>
<dbReference type="Proteomes" id="UP000030664">
    <property type="component" value="Unassembled WGS sequence"/>
</dbReference>
<comment type="caution">
    <text evidence="2">The sequence shown here is derived from an EMBL/GenBank/DDBJ whole genome shotgun (WGS) entry which is preliminary data.</text>
</comment>